<protein>
    <submittedName>
        <fullName evidence="2">Uncharacterized protein</fullName>
    </submittedName>
</protein>
<feature type="region of interest" description="Disordered" evidence="1">
    <location>
        <begin position="1"/>
        <end position="103"/>
    </location>
</feature>
<reference evidence="2 3" key="1">
    <citation type="journal article" date="2016" name="Proc. Natl. Acad. Sci. U.S.A.">
        <title>Comparative genomics of biotechnologically important yeasts.</title>
        <authorList>
            <person name="Riley R."/>
            <person name="Haridas S."/>
            <person name="Wolfe K.H."/>
            <person name="Lopes M.R."/>
            <person name="Hittinger C.T."/>
            <person name="Goeker M."/>
            <person name="Salamov A.A."/>
            <person name="Wisecaver J.H."/>
            <person name="Long T.M."/>
            <person name="Calvey C.H."/>
            <person name="Aerts A.L."/>
            <person name="Barry K.W."/>
            <person name="Choi C."/>
            <person name="Clum A."/>
            <person name="Coughlan A.Y."/>
            <person name="Deshpande S."/>
            <person name="Douglass A.P."/>
            <person name="Hanson S.J."/>
            <person name="Klenk H.-P."/>
            <person name="LaButti K.M."/>
            <person name="Lapidus A."/>
            <person name="Lindquist E.A."/>
            <person name="Lipzen A.M."/>
            <person name="Meier-Kolthoff J.P."/>
            <person name="Ohm R.A."/>
            <person name="Otillar R.P."/>
            <person name="Pangilinan J.L."/>
            <person name="Peng Y."/>
            <person name="Rokas A."/>
            <person name="Rosa C.A."/>
            <person name="Scheuner C."/>
            <person name="Sibirny A.A."/>
            <person name="Slot J.C."/>
            <person name="Stielow J.B."/>
            <person name="Sun H."/>
            <person name="Kurtzman C.P."/>
            <person name="Blackwell M."/>
            <person name="Grigoriev I.V."/>
            <person name="Jeffries T.W."/>
        </authorList>
    </citation>
    <scope>NUCLEOTIDE SEQUENCE [LARGE SCALE GENOMIC DNA]</scope>
    <source>
        <strain evidence="2 3">DSM 6958</strain>
    </source>
</reference>
<keyword evidence="3" id="KW-1185">Reference proteome</keyword>
<organism evidence="2 3">
    <name type="scientific">Nadsonia fulvescens var. elongata DSM 6958</name>
    <dbReference type="NCBI Taxonomy" id="857566"/>
    <lineage>
        <taxon>Eukaryota</taxon>
        <taxon>Fungi</taxon>
        <taxon>Dikarya</taxon>
        <taxon>Ascomycota</taxon>
        <taxon>Saccharomycotina</taxon>
        <taxon>Dipodascomycetes</taxon>
        <taxon>Dipodascales</taxon>
        <taxon>Dipodascales incertae sedis</taxon>
        <taxon>Nadsonia</taxon>
    </lineage>
</organism>
<proteinExistence type="predicted"/>
<feature type="compositionally biased region" description="Basic and acidic residues" evidence="1">
    <location>
        <begin position="1"/>
        <end position="11"/>
    </location>
</feature>
<accession>A0A1E3PIV2</accession>
<name>A0A1E3PIV2_9ASCO</name>
<sequence>MGKIVPYRDNDNNNNIHNQLLSPVHKRFSQRPPLTDSENKENIPVYGGTHRGLNHHQKPYSKGNVSQYPSKYSTRSYSPSLADGRPLGSEFRPRNPLSAKPTIGSSSLTSSFISVSSTLRTAVTAGYSIFEPSQKLTTEFVYTQSELANPEATTSSGTDSNDSNIEKDQSPLSFTAKPSSMVGSPMRNLPLNGMVPSINSFSPRKPSASTPTSSTSQNHGYRNSNGTKKKMVFMR</sequence>
<feature type="compositionally biased region" description="Low complexity" evidence="1">
    <location>
        <begin position="153"/>
        <end position="163"/>
    </location>
</feature>
<feature type="compositionally biased region" description="Low complexity" evidence="1">
    <location>
        <begin position="202"/>
        <end position="216"/>
    </location>
</feature>
<dbReference type="AlphaFoldDB" id="A0A1E3PIV2"/>
<evidence type="ECO:0000313" key="3">
    <source>
        <dbReference type="Proteomes" id="UP000095009"/>
    </source>
</evidence>
<feature type="compositionally biased region" description="Polar residues" evidence="1">
    <location>
        <begin position="170"/>
        <end position="182"/>
    </location>
</feature>
<dbReference type="Proteomes" id="UP000095009">
    <property type="component" value="Unassembled WGS sequence"/>
</dbReference>
<gene>
    <name evidence="2" type="ORF">NADFUDRAFT_42631</name>
</gene>
<feature type="compositionally biased region" description="Polar residues" evidence="1">
    <location>
        <begin position="217"/>
        <end position="226"/>
    </location>
</feature>
<evidence type="ECO:0000313" key="2">
    <source>
        <dbReference type="EMBL" id="ODQ65349.1"/>
    </source>
</evidence>
<feature type="compositionally biased region" description="Polar residues" evidence="1">
    <location>
        <begin position="63"/>
        <end position="79"/>
    </location>
</feature>
<feature type="region of interest" description="Disordered" evidence="1">
    <location>
        <begin position="148"/>
        <end position="235"/>
    </location>
</feature>
<evidence type="ECO:0000256" key="1">
    <source>
        <dbReference type="SAM" id="MobiDB-lite"/>
    </source>
</evidence>
<dbReference type="EMBL" id="KV454410">
    <property type="protein sequence ID" value="ODQ65349.1"/>
    <property type="molecule type" value="Genomic_DNA"/>
</dbReference>